<dbReference type="Proteomes" id="UP000887565">
    <property type="component" value="Unplaced"/>
</dbReference>
<dbReference type="AlphaFoldDB" id="A0A915IF31"/>
<evidence type="ECO:0000313" key="3">
    <source>
        <dbReference type="WBParaSite" id="nRc.2.0.1.t12512-RA"/>
    </source>
</evidence>
<reference evidence="3" key="1">
    <citation type="submission" date="2022-11" db="UniProtKB">
        <authorList>
            <consortium name="WormBaseParasite"/>
        </authorList>
    </citation>
    <scope>IDENTIFICATION</scope>
</reference>
<organism evidence="2 3">
    <name type="scientific">Romanomermis culicivorax</name>
    <name type="common">Nematode worm</name>
    <dbReference type="NCBI Taxonomy" id="13658"/>
    <lineage>
        <taxon>Eukaryota</taxon>
        <taxon>Metazoa</taxon>
        <taxon>Ecdysozoa</taxon>
        <taxon>Nematoda</taxon>
        <taxon>Enoplea</taxon>
        <taxon>Dorylaimia</taxon>
        <taxon>Mermithida</taxon>
        <taxon>Mermithoidea</taxon>
        <taxon>Mermithidae</taxon>
        <taxon>Romanomermis</taxon>
    </lineage>
</organism>
<feature type="region of interest" description="Disordered" evidence="1">
    <location>
        <begin position="94"/>
        <end position="120"/>
    </location>
</feature>
<sequence length="120" mass="14184">MNLYLFGVKLLMIYMLRNLDSRGISSFEALQVNIDPDLEISKRQFEHFRVSESKKFPLLSAERYRKQQKNKNKKTCINSLNIDIKINYQKPSTIGRRSIAKKPDKRPIQIKKDPRKDSEL</sequence>
<protein>
    <submittedName>
        <fullName evidence="3">Uncharacterized protein</fullName>
    </submittedName>
</protein>
<proteinExistence type="predicted"/>
<feature type="compositionally biased region" description="Basic and acidic residues" evidence="1">
    <location>
        <begin position="101"/>
        <end position="120"/>
    </location>
</feature>
<dbReference type="WBParaSite" id="nRc.2.0.1.t12512-RA">
    <property type="protein sequence ID" value="nRc.2.0.1.t12512-RA"/>
    <property type="gene ID" value="nRc.2.0.1.g12512"/>
</dbReference>
<accession>A0A915IF31</accession>
<evidence type="ECO:0000256" key="1">
    <source>
        <dbReference type="SAM" id="MobiDB-lite"/>
    </source>
</evidence>
<evidence type="ECO:0000313" key="2">
    <source>
        <dbReference type="Proteomes" id="UP000887565"/>
    </source>
</evidence>
<keyword evidence="2" id="KW-1185">Reference proteome</keyword>
<name>A0A915IF31_ROMCU</name>